<accession>A0AA35UGK6</accession>
<dbReference type="Pfam" id="PF13537">
    <property type="entry name" value="GATase_7"/>
    <property type="match status" value="1"/>
</dbReference>
<evidence type="ECO:0000259" key="8">
    <source>
        <dbReference type="PROSITE" id="PS51278"/>
    </source>
</evidence>
<dbReference type="InterPro" id="IPR033738">
    <property type="entry name" value="AsnB_N"/>
</dbReference>
<proteinExistence type="inferred from homology"/>
<dbReference type="GO" id="GO:0005524">
    <property type="term" value="F:ATP binding"/>
    <property type="evidence" value="ECO:0007669"/>
    <property type="project" value="UniProtKB-KW"/>
</dbReference>
<dbReference type="PANTHER" id="PTHR43284">
    <property type="entry name" value="ASPARAGINE SYNTHETASE (GLUTAMINE-HYDROLYZING)"/>
    <property type="match status" value="1"/>
</dbReference>
<evidence type="ECO:0000256" key="6">
    <source>
        <dbReference type="ARBA" id="ARBA00022962"/>
    </source>
</evidence>
<comment type="pathway">
    <text evidence="1">Amino-acid biosynthesis; L-asparagine biosynthesis; L-asparagine from L-aspartate (L-Gln route): step 1/1.</text>
</comment>
<organism evidence="9 10">
    <name type="scientific">Methylococcus capsulatus</name>
    <dbReference type="NCBI Taxonomy" id="414"/>
    <lineage>
        <taxon>Bacteria</taxon>
        <taxon>Pseudomonadati</taxon>
        <taxon>Pseudomonadota</taxon>
        <taxon>Gammaproteobacteria</taxon>
        <taxon>Methylococcales</taxon>
        <taxon>Methylococcaceae</taxon>
        <taxon>Methylococcus</taxon>
    </lineage>
</organism>
<dbReference type="NCBIfam" id="TIGR01536">
    <property type="entry name" value="asn_synth_AEB"/>
    <property type="match status" value="1"/>
</dbReference>
<evidence type="ECO:0000256" key="2">
    <source>
        <dbReference type="ARBA" id="ARBA00005752"/>
    </source>
</evidence>
<dbReference type="AlphaFoldDB" id="A0AA35UGK6"/>
<dbReference type="Pfam" id="PF00733">
    <property type="entry name" value="Asn_synthase"/>
    <property type="match status" value="1"/>
</dbReference>
<comment type="catalytic activity">
    <reaction evidence="7">
        <text>L-aspartate + L-glutamine + ATP + H2O = L-asparagine + L-glutamate + AMP + diphosphate + H(+)</text>
        <dbReference type="Rhea" id="RHEA:12228"/>
        <dbReference type="ChEBI" id="CHEBI:15377"/>
        <dbReference type="ChEBI" id="CHEBI:15378"/>
        <dbReference type="ChEBI" id="CHEBI:29985"/>
        <dbReference type="ChEBI" id="CHEBI:29991"/>
        <dbReference type="ChEBI" id="CHEBI:30616"/>
        <dbReference type="ChEBI" id="CHEBI:33019"/>
        <dbReference type="ChEBI" id="CHEBI:58048"/>
        <dbReference type="ChEBI" id="CHEBI:58359"/>
        <dbReference type="ChEBI" id="CHEBI:456215"/>
        <dbReference type="EC" id="6.3.5.4"/>
    </reaction>
</comment>
<dbReference type="PANTHER" id="PTHR43284:SF1">
    <property type="entry name" value="ASPARAGINE SYNTHETASE"/>
    <property type="match status" value="1"/>
</dbReference>
<dbReference type="InterPro" id="IPR001962">
    <property type="entry name" value="Asn_synthase"/>
</dbReference>
<dbReference type="CDD" id="cd00712">
    <property type="entry name" value="AsnB"/>
    <property type="match status" value="1"/>
</dbReference>
<dbReference type="EMBL" id="OX458332">
    <property type="protein sequence ID" value="CAI8760050.1"/>
    <property type="molecule type" value="Genomic_DNA"/>
</dbReference>
<dbReference type="GO" id="GO:0006529">
    <property type="term" value="P:asparagine biosynthetic process"/>
    <property type="evidence" value="ECO:0007669"/>
    <property type="project" value="InterPro"/>
</dbReference>
<evidence type="ECO:0000256" key="5">
    <source>
        <dbReference type="ARBA" id="ARBA00022840"/>
    </source>
</evidence>
<evidence type="ECO:0000256" key="4">
    <source>
        <dbReference type="ARBA" id="ARBA00022741"/>
    </source>
</evidence>
<dbReference type="RefSeq" id="WP_218800952.1">
    <property type="nucleotide sequence ID" value="NZ_CP079098.1"/>
</dbReference>
<dbReference type="PIRSF" id="PIRSF001589">
    <property type="entry name" value="Asn_synthetase_glu-h"/>
    <property type="match status" value="1"/>
</dbReference>
<dbReference type="InterPro" id="IPR051786">
    <property type="entry name" value="ASN_synthetase/amidase"/>
</dbReference>
<comment type="similarity">
    <text evidence="2">Belongs to the asparagine synthetase family.</text>
</comment>
<dbReference type="PROSITE" id="PS51278">
    <property type="entry name" value="GATASE_TYPE_2"/>
    <property type="match status" value="1"/>
</dbReference>
<dbReference type="GO" id="GO:0005829">
    <property type="term" value="C:cytosol"/>
    <property type="evidence" value="ECO:0007669"/>
    <property type="project" value="TreeGrafter"/>
</dbReference>
<name>A0AA35UGK6_METCP</name>
<dbReference type="InterPro" id="IPR017932">
    <property type="entry name" value="GATase_2_dom"/>
</dbReference>
<evidence type="ECO:0000256" key="3">
    <source>
        <dbReference type="ARBA" id="ARBA00012737"/>
    </source>
</evidence>
<reference evidence="9" key="1">
    <citation type="submission" date="2023-03" db="EMBL/GenBank/DDBJ databases">
        <authorList>
            <person name="Pearce D."/>
        </authorList>
    </citation>
    <scope>NUCLEOTIDE SEQUENCE</scope>
    <source>
        <strain evidence="9">Mc</strain>
    </source>
</reference>
<keyword evidence="5" id="KW-0067">ATP-binding</keyword>
<dbReference type="GO" id="GO:0004066">
    <property type="term" value="F:asparagine synthase (glutamine-hydrolyzing) activity"/>
    <property type="evidence" value="ECO:0007669"/>
    <property type="project" value="UniProtKB-EC"/>
</dbReference>
<evidence type="ECO:0000256" key="1">
    <source>
        <dbReference type="ARBA" id="ARBA00005187"/>
    </source>
</evidence>
<evidence type="ECO:0000313" key="9">
    <source>
        <dbReference type="EMBL" id="CAI8760050.1"/>
    </source>
</evidence>
<evidence type="ECO:0000256" key="7">
    <source>
        <dbReference type="ARBA" id="ARBA00048741"/>
    </source>
</evidence>
<dbReference type="InterPro" id="IPR006426">
    <property type="entry name" value="Asn_synth_AEB"/>
</dbReference>
<dbReference type="CDD" id="cd01991">
    <property type="entry name" value="Asn_synthase_B_C"/>
    <property type="match status" value="1"/>
</dbReference>
<feature type="domain" description="Glutamine amidotransferase type-2" evidence="8">
    <location>
        <begin position="2"/>
        <end position="211"/>
    </location>
</feature>
<protein>
    <recommendedName>
        <fullName evidence="3">asparagine synthase (glutamine-hydrolyzing)</fullName>
        <ecNumber evidence="3">6.3.5.4</ecNumber>
    </recommendedName>
</protein>
<dbReference type="EC" id="6.3.5.4" evidence="3"/>
<gene>
    <name evidence="9" type="ORF">MCNOR_0819</name>
</gene>
<dbReference type="Proteomes" id="UP001158598">
    <property type="component" value="Chromosome"/>
</dbReference>
<evidence type="ECO:0000313" key="10">
    <source>
        <dbReference type="Proteomes" id="UP001158598"/>
    </source>
</evidence>
<keyword evidence="6" id="KW-0315">Glutamine amidotransferase</keyword>
<keyword evidence="9" id="KW-0436">Ligase</keyword>
<keyword evidence="4" id="KW-0547">Nucleotide-binding</keyword>
<sequence>MCGIAGLFNCNLPADELRLDQAVAKLTHRGPDDRGIFLDGRFGMGHTRLSIIDLAGGHQPLFSEDRRLALIANGEIYNFIELRSELTAAGFRFQTQSDSEVILHAYLAFGEGFLERIQGMFAFALYDALEGRLILARDRLGIKPLFLARRPDGIAFASEIKALLPLLDQPREIDPQGLAQYFQNQFSTGATTVLRGVERVLPGEAVVVEAGKTTRRFRYWSPLAVRTEELDFDEAAARFDALMERVMVEHMRSDVPFGLFLSGGVDSSLLLALLTRYSGEPIRTFSVGFPGTSLTDELPLAEGLARRFRSRHREIRPGPQDILHSLPLTVWAADDLMRDNASLPTSLLARAAGEELKVVFSGEGGDEVFAGYGRYRTSPLERLFKSLLAPGSGGFRTRGSFRGRWPKTLFGPALLAAAQSARRPVQESWRETPREWSDLQRMQYVDLCHALPDNLLVKADRMLMAWGVEGRVPFLDHRVVEFGLSLPDRLKIEGRQGKLFLKRWGERLVPAEQLYARKRGFHVPLGEWLDEPFLERLNWILPEHPALTPWFKPAGIRALIARCRDERQGSAMLWAIIQFAIWHRLFISGNGERPEALTDPLEILQR</sequence>